<evidence type="ECO:0000313" key="5">
    <source>
        <dbReference type="Proteomes" id="UP001595887"/>
    </source>
</evidence>
<reference evidence="5" key="1">
    <citation type="journal article" date="2019" name="Int. J. Syst. Evol. Microbiol.">
        <title>The Global Catalogue of Microorganisms (GCM) 10K type strain sequencing project: providing services to taxonomists for standard genome sequencing and annotation.</title>
        <authorList>
            <consortium name="The Broad Institute Genomics Platform"/>
            <consortium name="The Broad Institute Genome Sequencing Center for Infectious Disease"/>
            <person name="Wu L."/>
            <person name="Ma J."/>
        </authorList>
    </citation>
    <scope>NUCLEOTIDE SEQUENCE [LARGE SCALE GENOMIC DNA]</scope>
    <source>
        <strain evidence="5">CECT 8531</strain>
    </source>
</reference>
<gene>
    <name evidence="4" type="ORF">ACFOWX_07090</name>
</gene>
<dbReference type="PANTHER" id="PTHR24198:SF165">
    <property type="entry name" value="ANKYRIN REPEAT-CONTAINING PROTEIN-RELATED"/>
    <property type="match status" value="1"/>
</dbReference>
<dbReference type="PROSITE" id="PS50088">
    <property type="entry name" value="ANK_REPEAT"/>
    <property type="match status" value="1"/>
</dbReference>
<sequence length="368" mass="40442">MAKKRKTLPKDFEELLHQSDIDSLKAVFDSCDINARGGVFKQTALAFNECPDELARWLLANGADIEAGDSYGDPPLCSRAGHYRGRLEILLELGANVNAGAGGRGTALHYAADVGHCENVKLLIANGANPEAPNKYDQTPLEYALQRCSNLKIAGIAEVAGVLFEPKPAASKSFISRMFGSKKGQEPEKLKNLKDYVTRIGTDFEFHRAGFNPELLEEAAAGLEKLYALFDVPPVARRIMHDGRAPIEAKAGNWQDQHQELWELLIPSNGAADTVQGEVIRISGRIADELDRNGAVNWNADYKKMANAFLFHVATGNSLTAALLDETANLIQQIQKRQGDTERLCEIAVQWVKLNPIPLKLPAPDYKR</sequence>
<protein>
    <submittedName>
        <fullName evidence="4">Ankyrin repeat domain-containing protein</fullName>
    </submittedName>
</protein>
<dbReference type="InterPro" id="IPR002110">
    <property type="entry name" value="Ankyrin_rpt"/>
</dbReference>
<evidence type="ECO:0000256" key="1">
    <source>
        <dbReference type="ARBA" id="ARBA00022737"/>
    </source>
</evidence>
<organism evidence="4 5">
    <name type="scientific">Sphingorhabdus arenilitoris</name>
    <dbReference type="NCBI Taxonomy" id="1490041"/>
    <lineage>
        <taxon>Bacteria</taxon>
        <taxon>Pseudomonadati</taxon>
        <taxon>Pseudomonadota</taxon>
        <taxon>Alphaproteobacteria</taxon>
        <taxon>Sphingomonadales</taxon>
        <taxon>Sphingomonadaceae</taxon>
        <taxon>Sphingorhabdus</taxon>
    </lineage>
</organism>
<accession>A0ABV8RGW3</accession>
<comment type="caution">
    <text evidence="4">The sequence shown here is derived from an EMBL/GenBank/DDBJ whole genome shotgun (WGS) entry which is preliminary data.</text>
</comment>
<keyword evidence="1" id="KW-0677">Repeat</keyword>
<dbReference type="Gene3D" id="1.25.40.20">
    <property type="entry name" value="Ankyrin repeat-containing domain"/>
    <property type="match status" value="1"/>
</dbReference>
<keyword evidence="2 3" id="KW-0040">ANK repeat</keyword>
<evidence type="ECO:0000256" key="2">
    <source>
        <dbReference type="ARBA" id="ARBA00023043"/>
    </source>
</evidence>
<dbReference type="Pfam" id="PF13857">
    <property type="entry name" value="Ank_5"/>
    <property type="match status" value="1"/>
</dbReference>
<proteinExistence type="predicted"/>
<dbReference type="EMBL" id="JBHSDH010000013">
    <property type="protein sequence ID" value="MFC4292177.1"/>
    <property type="molecule type" value="Genomic_DNA"/>
</dbReference>
<evidence type="ECO:0000256" key="3">
    <source>
        <dbReference type="PROSITE-ProRule" id="PRU00023"/>
    </source>
</evidence>
<evidence type="ECO:0000313" key="4">
    <source>
        <dbReference type="EMBL" id="MFC4292177.1"/>
    </source>
</evidence>
<dbReference type="RefSeq" id="WP_381422654.1">
    <property type="nucleotide sequence ID" value="NZ_JBHSDH010000013.1"/>
</dbReference>
<dbReference type="PANTHER" id="PTHR24198">
    <property type="entry name" value="ANKYRIN REPEAT AND PROTEIN KINASE DOMAIN-CONTAINING PROTEIN"/>
    <property type="match status" value="1"/>
</dbReference>
<dbReference type="InterPro" id="IPR036770">
    <property type="entry name" value="Ankyrin_rpt-contain_sf"/>
</dbReference>
<dbReference type="Proteomes" id="UP001595887">
    <property type="component" value="Unassembled WGS sequence"/>
</dbReference>
<feature type="repeat" description="ANK" evidence="3">
    <location>
        <begin position="103"/>
        <end position="135"/>
    </location>
</feature>
<dbReference type="PROSITE" id="PS50297">
    <property type="entry name" value="ANK_REP_REGION"/>
    <property type="match status" value="1"/>
</dbReference>
<keyword evidence="5" id="KW-1185">Reference proteome</keyword>
<dbReference type="SUPFAM" id="SSF48403">
    <property type="entry name" value="Ankyrin repeat"/>
    <property type="match status" value="1"/>
</dbReference>
<name>A0ABV8RGW3_9SPHN</name>